<dbReference type="InterPro" id="IPR015590">
    <property type="entry name" value="Aldehyde_DH_dom"/>
</dbReference>
<dbReference type="PANTHER" id="PTHR42991">
    <property type="entry name" value="ALDEHYDE DEHYDROGENASE"/>
    <property type="match status" value="1"/>
</dbReference>
<comment type="catalytic activity">
    <reaction evidence="3">
        <text>(2S)-3-sulfolactaldehyde + NAD(+) + H2O = (2S)-3-sulfolactate + NADH + 2 H(+)</text>
        <dbReference type="Rhea" id="RHEA:47932"/>
        <dbReference type="ChEBI" id="CHEBI:15377"/>
        <dbReference type="ChEBI" id="CHEBI:15378"/>
        <dbReference type="ChEBI" id="CHEBI:57540"/>
        <dbReference type="ChEBI" id="CHEBI:57945"/>
        <dbReference type="ChEBI" id="CHEBI:61289"/>
        <dbReference type="ChEBI" id="CHEBI:90109"/>
        <dbReference type="EC" id="1.2.1.97"/>
    </reaction>
    <physiologicalReaction direction="left-to-right" evidence="3">
        <dbReference type="Rhea" id="RHEA:47933"/>
    </physiologicalReaction>
</comment>
<keyword evidence="2 8" id="KW-0560">Oxidoreductase</keyword>
<dbReference type="EC" id="1.2.1.97" evidence="5"/>
<evidence type="ECO:0000256" key="1">
    <source>
        <dbReference type="ARBA" id="ARBA00009986"/>
    </source>
</evidence>
<dbReference type="Gene3D" id="3.40.309.10">
    <property type="entry name" value="Aldehyde Dehydrogenase, Chain A, domain 2"/>
    <property type="match status" value="1"/>
</dbReference>
<dbReference type="EMBL" id="DVFV01000033">
    <property type="protein sequence ID" value="HIQ90331.1"/>
    <property type="molecule type" value="Genomic_DNA"/>
</dbReference>
<comment type="similarity">
    <text evidence="1 8">Belongs to the aldehyde dehydrogenase family.</text>
</comment>
<dbReference type="InterPro" id="IPR016162">
    <property type="entry name" value="Ald_DH_N"/>
</dbReference>
<evidence type="ECO:0000256" key="7">
    <source>
        <dbReference type="PROSITE-ProRule" id="PRU10007"/>
    </source>
</evidence>
<dbReference type="Proteomes" id="UP000886786">
    <property type="component" value="Unassembled WGS sequence"/>
</dbReference>
<evidence type="ECO:0000256" key="6">
    <source>
        <dbReference type="ARBA" id="ARBA00067277"/>
    </source>
</evidence>
<protein>
    <recommendedName>
        <fullName evidence="6">3-sulfolactaldehyde dehydrogenase</fullName>
        <ecNumber evidence="5">1.2.1.97</ecNumber>
    </recommendedName>
</protein>
<dbReference type="SUPFAM" id="SSF53720">
    <property type="entry name" value="ALDH-like"/>
    <property type="match status" value="1"/>
</dbReference>
<evidence type="ECO:0000256" key="8">
    <source>
        <dbReference type="RuleBase" id="RU003345"/>
    </source>
</evidence>
<evidence type="ECO:0000313" key="10">
    <source>
        <dbReference type="EMBL" id="HIQ90331.1"/>
    </source>
</evidence>
<evidence type="ECO:0000256" key="2">
    <source>
        <dbReference type="ARBA" id="ARBA00023002"/>
    </source>
</evidence>
<dbReference type="InterPro" id="IPR016161">
    <property type="entry name" value="Ald_DH/histidinol_DH"/>
</dbReference>
<dbReference type="InterPro" id="IPR051020">
    <property type="entry name" value="ALDH-related_metabolic_enz"/>
</dbReference>
<organism evidence="10 11">
    <name type="scientific">Candidatus Coprosoma intestinipullorum</name>
    <dbReference type="NCBI Taxonomy" id="2840752"/>
    <lineage>
        <taxon>Bacteria</taxon>
        <taxon>Bacillati</taxon>
        <taxon>Bacillota</taxon>
        <taxon>Bacillota incertae sedis</taxon>
        <taxon>Candidatus Coprosoma</taxon>
    </lineage>
</organism>
<comment type="caution">
    <text evidence="10">The sequence shown here is derived from an EMBL/GenBank/DDBJ whole genome shotgun (WGS) entry which is preliminary data.</text>
</comment>
<name>A0A9D1CZE7_9FIRM</name>
<dbReference type="PROSITE" id="PS00687">
    <property type="entry name" value="ALDEHYDE_DEHYDR_GLU"/>
    <property type="match status" value="1"/>
</dbReference>
<feature type="domain" description="Aldehyde dehydrogenase" evidence="9">
    <location>
        <begin position="5"/>
        <end position="466"/>
    </location>
</feature>
<reference evidence="10" key="2">
    <citation type="journal article" date="2021" name="PeerJ">
        <title>Extensive microbial diversity within the chicken gut microbiome revealed by metagenomics and culture.</title>
        <authorList>
            <person name="Gilroy R."/>
            <person name="Ravi A."/>
            <person name="Getino M."/>
            <person name="Pursley I."/>
            <person name="Horton D.L."/>
            <person name="Alikhan N.F."/>
            <person name="Baker D."/>
            <person name="Gharbi K."/>
            <person name="Hall N."/>
            <person name="Watson M."/>
            <person name="Adriaenssens E.M."/>
            <person name="Foster-Nyarko E."/>
            <person name="Jarju S."/>
            <person name="Secka A."/>
            <person name="Antonio M."/>
            <person name="Oren A."/>
            <person name="Chaudhuri R.R."/>
            <person name="La Ragione R."/>
            <person name="Hildebrand F."/>
            <person name="Pallen M.J."/>
        </authorList>
    </citation>
    <scope>NUCLEOTIDE SEQUENCE</scope>
    <source>
        <strain evidence="10">CHK147-3167</strain>
    </source>
</reference>
<dbReference type="InterPro" id="IPR016160">
    <property type="entry name" value="Ald_DH_CS_CYS"/>
</dbReference>
<dbReference type="InterPro" id="IPR029510">
    <property type="entry name" value="Ald_DH_CS_GLU"/>
</dbReference>
<dbReference type="FunFam" id="3.40.309.10:FF:000009">
    <property type="entry name" value="Aldehyde dehydrogenase A"/>
    <property type="match status" value="1"/>
</dbReference>
<evidence type="ECO:0000256" key="3">
    <source>
        <dbReference type="ARBA" id="ARBA00050326"/>
    </source>
</evidence>
<evidence type="ECO:0000256" key="5">
    <source>
        <dbReference type="ARBA" id="ARBA00066984"/>
    </source>
</evidence>
<dbReference type="CDD" id="cd07078">
    <property type="entry name" value="ALDH"/>
    <property type="match status" value="1"/>
</dbReference>
<accession>A0A9D1CZE7</accession>
<dbReference type="AlphaFoldDB" id="A0A9D1CZE7"/>
<dbReference type="Gene3D" id="3.40.605.10">
    <property type="entry name" value="Aldehyde Dehydrogenase, Chain A, domain 1"/>
    <property type="match status" value="1"/>
</dbReference>
<proteinExistence type="inferred from homology"/>
<sequence>MGENWVDSSNGKTIEILNPATNQLIDTVPDPSKEDCDAAVEAAVKGQKVWAEKSIVERANVLMKFDSLIEEHKDELAKLLSDETGKPITEAYNEIANVHVAIPAFCEKAKHEYGSVIPRGTEAGQEHTIQYTERYPLGVVVAVIPFNFPSDLFCQKVPPALLMGNAVILKPSAHNPLTLTKYVEFLLEAGVDKGAINLLNGAGGEVVQTLAENPKVNLVSLTGSTIAGAETMAKCAKNITHVTLELGGNDAFILHKDGDIDLAVKEIIWGRLYNTGQVCCASKRFLIHKDIKQEFEVKLIETFKQIPVKMPSDPTSQIGCLISEDAAKKVEEQVNQTVAAGAKIIFGGRRKGAFYEPTILDGVTKDMDVAKDMEIFGPVVPIIEYEDIDEAIEIANQSSYGLCGCVFSKDQKTCQYVADKLECGGVVINGASFFRSFEMPFGGWKHSGIGNEGVMTSLKEMSRTKTFVLKNIL</sequence>
<evidence type="ECO:0000313" key="11">
    <source>
        <dbReference type="Proteomes" id="UP000886786"/>
    </source>
</evidence>
<comment type="function">
    <text evidence="4">Part of the sulfo-TAL (or sulfo-SFT) pathway, a D-sulfoquinovose degradation pathway that produces sulfolactate (SL). Catalyzes the oxidation of 3-sulfolactaldehyde (SLA) to sulfolactate (SL).</text>
</comment>
<dbReference type="Pfam" id="PF00171">
    <property type="entry name" value="Aldedh"/>
    <property type="match status" value="1"/>
</dbReference>
<dbReference type="InterPro" id="IPR016163">
    <property type="entry name" value="Ald_DH_C"/>
</dbReference>
<gene>
    <name evidence="10" type="ORF">IAB27_01690</name>
</gene>
<evidence type="ECO:0000256" key="4">
    <source>
        <dbReference type="ARBA" id="ARBA00054572"/>
    </source>
</evidence>
<dbReference type="FunFam" id="3.40.605.10:FF:000007">
    <property type="entry name" value="NAD/NADP-dependent betaine aldehyde dehydrogenase"/>
    <property type="match status" value="1"/>
</dbReference>
<dbReference type="GO" id="GO:0008911">
    <property type="term" value="F:lactaldehyde dehydrogenase (NAD+) activity"/>
    <property type="evidence" value="ECO:0007669"/>
    <property type="project" value="TreeGrafter"/>
</dbReference>
<dbReference type="PROSITE" id="PS00070">
    <property type="entry name" value="ALDEHYDE_DEHYDR_CYS"/>
    <property type="match status" value="1"/>
</dbReference>
<dbReference type="PANTHER" id="PTHR42991:SF1">
    <property type="entry name" value="ALDEHYDE DEHYDROGENASE"/>
    <property type="match status" value="1"/>
</dbReference>
<reference evidence="10" key="1">
    <citation type="submission" date="2020-10" db="EMBL/GenBank/DDBJ databases">
        <authorList>
            <person name="Gilroy R."/>
        </authorList>
    </citation>
    <scope>NUCLEOTIDE SEQUENCE</scope>
    <source>
        <strain evidence="10">CHK147-3167</strain>
    </source>
</reference>
<feature type="active site" evidence="7">
    <location>
        <position position="245"/>
    </location>
</feature>
<evidence type="ECO:0000259" key="9">
    <source>
        <dbReference type="Pfam" id="PF00171"/>
    </source>
</evidence>